<evidence type="ECO:0000313" key="1">
    <source>
        <dbReference type="EMBL" id="EHO68033.1"/>
    </source>
</evidence>
<name>H1HPA1_9BACT</name>
<dbReference type="HOGENOM" id="CLU_3139170_0_0_10"/>
<accession>H1HPA1</accession>
<dbReference type="PATRIC" id="fig|999422.3.peg.2100"/>
<proteinExistence type="predicted"/>
<organism evidence="1 2">
    <name type="scientific">Segatella maculosa OT 289</name>
    <dbReference type="NCBI Taxonomy" id="999422"/>
    <lineage>
        <taxon>Bacteria</taxon>
        <taxon>Pseudomonadati</taxon>
        <taxon>Bacteroidota</taxon>
        <taxon>Bacteroidia</taxon>
        <taxon>Bacteroidales</taxon>
        <taxon>Prevotellaceae</taxon>
        <taxon>Segatella</taxon>
    </lineage>
</organism>
<protein>
    <submittedName>
        <fullName evidence="1">Uncharacterized protein</fullName>
    </submittedName>
</protein>
<evidence type="ECO:0000313" key="2">
    <source>
        <dbReference type="Proteomes" id="UP000003167"/>
    </source>
</evidence>
<dbReference type="Proteomes" id="UP000003167">
    <property type="component" value="Unassembled WGS sequence"/>
</dbReference>
<dbReference type="EMBL" id="AGEK01000034">
    <property type="protein sequence ID" value="EHO68033.1"/>
    <property type="molecule type" value="Genomic_DNA"/>
</dbReference>
<dbReference type="AlphaFoldDB" id="H1HPA1"/>
<reference evidence="1 2" key="1">
    <citation type="submission" date="2011-12" db="EMBL/GenBank/DDBJ databases">
        <title>The Genome Sequence of Prevotella maculosa OT 289.</title>
        <authorList>
            <consortium name="The Broad Institute Genome Sequencing Platform"/>
            <person name="Earl A."/>
            <person name="Ward D."/>
            <person name="Feldgarden M."/>
            <person name="Gevers D."/>
            <person name="Izard J."/>
            <person name="Blanton J.M."/>
            <person name="Mathney J."/>
            <person name="Tanner A.C."/>
            <person name="Dewhirst F.E."/>
            <person name="Young S.K."/>
            <person name="Zeng Q."/>
            <person name="Gargeya S."/>
            <person name="Fitzgerald M."/>
            <person name="Haas B."/>
            <person name="Abouelleil A."/>
            <person name="Alvarado L."/>
            <person name="Arachchi H.M."/>
            <person name="Berlin A."/>
            <person name="Chapman S.B."/>
            <person name="Gearin G."/>
            <person name="Goldberg J."/>
            <person name="Griggs A."/>
            <person name="Gujja S."/>
            <person name="Hansen M."/>
            <person name="Heiman D."/>
            <person name="Howarth C."/>
            <person name="Larimer J."/>
            <person name="Lui A."/>
            <person name="MacDonald P.J.P."/>
            <person name="McCowen C."/>
            <person name="Montmayeur A."/>
            <person name="Murphy C."/>
            <person name="Neiman D."/>
            <person name="Pearson M."/>
            <person name="Priest M."/>
            <person name="Roberts A."/>
            <person name="Saif S."/>
            <person name="Shea T."/>
            <person name="Sisk P."/>
            <person name="Stolte C."/>
            <person name="Sykes S."/>
            <person name="Wortman J."/>
            <person name="Nusbaum C."/>
            <person name="Birren B."/>
        </authorList>
    </citation>
    <scope>NUCLEOTIDE SEQUENCE [LARGE SCALE GENOMIC DNA]</scope>
    <source>
        <strain evidence="1 2">OT 289</strain>
    </source>
</reference>
<comment type="caution">
    <text evidence="1">The sequence shown here is derived from an EMBL/GenBank/DDBJ whole genome shotgun (WGS) entry which is preliminary data.</text>
</comment>
<sequence>MANHKVQCSKFNVQSQSPYIFGLAVLHGNRVDITARYANGFKQIDGKGD</sequence>
<keyword evidence="2" id="KW-1185">Reference proteome</keyword>
<gene>
    <name evidence="1" type="ORF">HMPREF9944_01995</name>
</gene>